<dbReference type="STRING" id="372461.BCc_083"/>
<dbReference type="Pfam" id="PF17759">
    <property type="entry name" value="tRNA_synthFbeta"/>
    <property type="match status" value="1"/>
</dbReference>
<evidence type="ECO:0000256" key="7">
    <source>
        <dbReference type="ARBA" id="ARBA00022842"/>
    </source>
</evidence>
<dbReference type="GO" id="GO:0009328">
    <property type="term" value="C:phenylalanine-tRNA ligase complex"/>
    <property type="evidence" value="ECO:0007669"/>
    <property type="project" value="TreeGrafter"/>
</dbReference>
<dbReference type="GO" id="GO:0005524">
    <property type="term" value="F:ATP binding"/>
    <property type="evidence" value="ECO:0007669"/>
    <property type="project" value="UniProtKB-UniRule"/>
</dbReference>
<dbReference type="EMBL" id="CP000263">
    <property type="protein sequence ID" value="ABJ90560.1"/>
    <property type="molecule type" value="Genomic_DNA"/>
</dbReference>
<dbReference type="GO" id="GO:0003723">
    <property type="term" value="F:RNA binding"/>
    <property type="evidence" value="ECO:0007669"/>
    <property type="project" value="InterPro"/>
</dbReference>
<evidence type="ECO:0000256" key="10">
    <source>
        <dbReference type="ARBA" id="ARBA00049255"/>
    </source>
</evidence>
<dbReference type="InterPro" id="IPR045060">
    <property type="entry name" value="Phe-tRNA-ligase_IIc_bsu"/>
</dbReference>
<evidence type="ECO:0000256" key="11">
    <source>
        <dbReference type="HAMAP-Rule" id="MF_00283"/>
    </source>
</evidence>
<evidence type="ECO:0000313" key="14">
    <source>
        <dbReference type="EMBL" id="ABJ90560.1"/>
    </source>
</evidence>
<dbReference type="SUPFAM" id="SSF55681">
    <property type="entry name" value="Class II aaRS and biotin synthetases"/>
    <property type="match status" value="1"/>
</dbReference>
<dbReference type="InterPro" id="IPR005147">
    <property type="entry name" value="tRNA_synthase_B5-dom"/>
</dbReference>
<evidence type="ECO:0000256" key="3">
    <source>
        <dbReference type="ARBA" id="ARBA00022598"/>
    </source>
</evidence>
<proteinExistence type="inferred from homology"/>
<dbReference type="InterPro" id="IPR020825">
    <property type="entry name" value="Phe-tRNA_synthase-like_B3/B4"/>
</dbReference>
<dbReference type="SUPFAM" id="SSF56037">
    <property type="entry name" value="PheT/TilS domain"/>
    <property type="match status" value="1"/>
</dbReference>
<protein>
    <recommendedName>
        <fullName evidence="11">Phenylalanine--tRNA ligase beta subunit</fullName>
        <ecNumber evidence="11">6.1.1.20</ecNumber>
    </recommendedName>
    <alternativeName>
        <fullName evidence="11">Phenylalanyl-tRNA synthetase beta subunit</fullName>
        <shortName evidence="11">PheRS</shortName>
    </alternativeName>
</protein>
<dbReference type="GO" id="GO:0000287">
    <property type="term" value="F:magnesium ion binding"/>
    <property type="evidence" value="ECO:0007669"/>
    <property type="project" value="UniProtKB-UniRule"/>
</dbReference>
<keyword evidence="8 11" id="KW-0648">Protein biosynthesis</keyword>
<comment type="subunit">
    <text evidence="2 11">Tetramer of two alpha and two beta subunits.</text>
</comment>
<dbReference type="Proteomes" id="UP000000669">
    <property type="component" value="Chromosome"/>
</dbReference>
<dbReference type="OrthoDB" id="9805455at2"/>
<evidence type="ECO:0000256" key="9">
    <source>
        <dbReference type="ARBA" id="ARBA00023146"/>
    </source>
</evidence>
<dbReference type="NCBIfam" id="TIGR00472">
    <property type="entry name" value="pheT_bact"/>
    <property type="match status" value="1"/>
</dbReference>
<dbReference type="SMART" id="SM00873">
    <property type="entry name" value="B3_4"/>
    <property type="match status" value="1"/>
</dbReference>
<dbReference type="KEGG" id="bcc:BCc_083"/>
<keyword evidence="3 11" id="KW-0436">Ligase</keyword>
<evidence type="ECO:0000256" key="2">
    <source>
        <dbReference type="ARBA" id="ARBA00011209"/>
    </source>
</evidence>
<dbReference type="InterPro" id="IPR009061">
    <property type="entry name" value="DNA-bd_dom_put_sf"/>
</dbReference>
<dbReference type="PROSITE" id="PS51447">
    <property type="entry name" value="FDX_ACB"/>
    <property type="match status" value="1"/>
</dbReference>
<dbReference type="HAMAP" id="MF_00283">
    <property type="entry name" value="Phe_tRNA_synth_beta1"/>
    <property type="match status" value="1"/>
</dbReference>
<evidence type="ECO:0000256" key="4">
    <source>
        <dbReference type="ARBA" id="ARBA00022723"/>
    </source>
</evidence>
<dbReference type="InterPro" id="IPR036690">
    <property type="entry name" value="Fdx_antiC-bd_sf"/>
</dbReference>
<evidence type="ECO:0000256" key="8">
    <source>
        <dbReference type="ARBA" id="ARBA00022917"/>
    </source>
</evidence>
<dbReference type="InterPro" id="IPR004532">
    <property type="entry name" value="Phe-tRNA-ligase_IIc_bsu_bact"/>
</dbReference>
<dbReference type="HOGENOM" id="CLU_016891_0_0_6"/>
<feature type="domain" description="FDX-ACB" evidence="12">
    <location>
        <begin position="702"/>
        <end position="795"/>
    </location>
</feature>
<feature type="binding site" evidence="11">
    <location>
        <position position="462"/>
    </location>
    <ligand>
        <name>Mg(2+)</name>
        <dbReference type="ChEBI" id="CHEBI:18420"/>
        <note>shared with alpha subunit</note>
    </ligand>
</feature>
<dbReference type="Gene3D" id="3.30.56.10">
    <property type="match status" value="2"/>
</dbReference>
<keyword evidence="4 11" id="KW-0479">Metal-binding</keyword>
<organism evidence="14 15">
    <name type="scientific">Buchnera aphidicola subsp. Cinara cedri (strain Cc)</name>
    <dbReference type="NCBI Taxonomy" id="372461"/>
    <lineage>
        <taxon>Bacteria</taxon>
        <taxon>Pseudomonadati</taxon>
        <taxon>Pseudomonadota</taxon>
        <taxon>Gammaproteobacteria</taxon>
        <taxon>Enterobacterales</taxon>
        <taxon>Erwiniaceae</taxon>
        <taxon>Buchnera</taxon>
    </lineage>
</organism>
<dbReference type="SMART" id="SM00874">
    <property type="entry name" value="B5"/>
    <property type="match status" value="1"/>
</dbReference>
<feature type="binding site" evidence="11">
    <location>
        <position position="456"/>
    </location>
    <ligand>
        <name>Mg(2+)</name>
        <dbReference type="ChEBI" id="CHEBI:18420"/>
        <note>shared with alpha subunit</note>
    </ligand>
</feature>
<keyword evidence="6 11" id="KW-0067">ATP-binding</keyword>
<dbReference type="Gene3D" id="3.30.930.10">
    <property type="entry name" value="Bira Bifunctional Protein, Domain 2"/>
    <property type="match status" value="1"/>
</dbReference>
<comment type="catalytic activity">
    <reaction evidence="10 11">
        <text>tRNA(Phe) + L-phenylalanine + ATP = L-phenylalanyl-tRNA(Phe) + AMP + diphosphate + H(+)</text>
        <dbReference type="Rhea" id="RHEA:19413"/>
        <dbReference type="Rhea" id="RHEA-COMP:9668"/>
        <dbReference type="Rhea" id="RHEA-COMP:9699"/>
        <dbReference type="ChEBI" id="CHEBI:15378"/>
        <dbReference type="ChEBI" id="CHEBI:30616"/>
        <dbReference type="ChEBI" id="CHEBI:33019"/>
        <dbReference type="ChEBI" id="CHEBI:58095"/>
        <dbReference type="ChEBI" id="CHEBI:78442"/>
        <dbReference type="ChEBI" id="CHEBI:78531"/>
        <dbReference type="ChEBI" id="CHEBI:456215"/>
        <dbReference type="EC" id="6.1.1.20"/>
    </reaction>
</comment>
<comment type="subcellular location">
    <subcellularLocation>
        <location evidence="11">Cytoplasm</location>
    </subcellularLocation>
</comment>
<evidence type="ECO:0000259" key="13">
    <source>
        <dbReference type="PROSITE" id="PS51483"/>
    </source>
</evidence>
<evidence type="ECO:0000256" key="5">
    <source>
        <dbReference type="ARBA" id="ARBA00022741"/>
    </source>
</evidence>
<dbReference type="Pfam" id="PF03147">
    <property type="entry name" value="FDX-ACB"/>
    <property type="match status" value="1"/>
</dbReference>
<name>Q057Y9_BUCCC</name>
<dbReference type="Pfam" id="PF03484">
    <property type="entry name" value="B5"/>
    <property type="match status" value="1"/>
</dbReference>
<dbReference type="eggNOG" id="COG0072">
    <property type="taxonomic scope" value="Bacteria"/>
</dbReference>
<feature type="binding site" evidence="11">
    <location>
        <position position="466"/>
    </location>
    <ligand>
        <name>Mg(2+)</name>
        <dbReference type="ChEBI" id="CHEBI:18420"/>
        <note>shared with alpha subunit</note>
    </ligand>
</feature>
<dbReference type="PROSITE" id="PS51483">
    <property type="entry name" value="B5"/>
    <property type="match status" value="1"/>
</dbReference>
<evidence type="ECO:0000313" key="15">
    <source>
        <dbReference type="Proteomes" id="UP000000669"/>
    </source>
</evidence>
<dbReference type="InterPro" id="IPR005121">
    <property type="entry name" value="Fdx_antiC-bd"/>
</dbReference>
<keyword evidence="15" id="KW-1185">Reference proteome</keyword>
<evidence type="ECO:0000256" key="1">
    <source>
        <dbReference type="ARBA" id="ARBA00008653"/>
    </source>
</evidence>
<dbReference type="EC" id="6.1.1.20" evidence="11"/>
<dbReference type="Gene3D" id="3.30.70.380">
    <property type="entry name" value="Ferrodoxin-fold anticodon-binding domain"/>
    <property type="match status" value="1"/>
</dbReference>
<dbReference type="Gene3D" id="2.40.50.140">
    <property type="entry name" value="Nucleic acid-binding proteins"/>
    <property type="match status" value="1"/>
</dbReference>
<dbReference type="SUPFAM" id="SSF46955">
    <property type="entry name" value="Putative DNA-binding domain"/>
    <property type="match status" value="2"/>
</dbReference>
<reference evidence="14 15" key="1">
    <citation type="journal article" date="2006" name="Science">
        <title>A small microbial genome: the end of a long symbiotic relationship?</title>
        <authorList>
            <person name="Perez-Brocal V."/>
            <person name="Gil R."/>
            <person name="Ramos S."/>
            <person name="Lamelas A."/>
            <person name="Postigo M."/>
            <person name="Michelena J.M."/>
            <person name="Silva F.J."/>
            <person name="Moya A."/>
            <person name="Latorre A."/>
        </authorList>
    </citation>
    <scope>NUCLEOTIDE SEQUENCE [LARGE SCALE GENOMIC DNA]</scope>
    <source>
        <strain evidence="15">Cc</strain>
    </source>
</reference>
<dbReference type="PANTHER" id="PTHR10947">
    <property type="entry name" value="PHENYLALANYL-TRNA SYNTHETASE BETA CHAIN AND LEUCINE-RICH REPEAT-CONTAINING PROTEIN 47"/>
    <property type="match status" value="1"/>
</dbReference>
<dbReference type="InterPro" id="IPR005146">
    <property type="entry name" value="B3/B4_tRNA-bd"/>
</dbReference>
<comment type="cofactor">
    <cofactor evidence="11">
        <name>Mg(2+)</name>
        <dbReference type="ChEBI" id="CHEBI:18420"/>
    </cofactor>
    <text evidence="11">Binds 2 magnesium ions per tetramer.</text>
</comment>
<evidence type="ECO:0000256" key="6">
    <source>
        <dbReference type="ARBA" id="ARBA00022840"/>
    </source>
</evidence>
<dbReference type="InterPro" id="IPR041616">
    <property type="entry name" value="PheRS_beta_core"/>
</dbReference>
<evidence type="ECO:0000259" key="12">
    <source>
        <dbReference type="PROSITE" id="PS51447"/>
    </source>
</evidence>
<dbReference type="RefSeq" id="WP_011672479.1">
    <property type="nucleotide sequence ID" value="NC_008513.1"/>
</dbReference>
<keyword evidence="9 11" id="KW-0030">Aminoacyl-tRNA synthetase</keyword>
<keyword evidence="11" id="KW-0963">Cytoplasm</keyword>
<feature type="domain" description="B5" evidence="13">
    <location>
        <begin position="403"/>
        <end position="478"/>
    </location>
</feature>
<dbReference type="GO" id="GO:0004826">
    <property type="term" value="F:phenylalanine-tRNA ligase activity"/>
    <property type="evidence" value="ECO:0007669"/>
    <property type="project" value="UniProtKB-UniRule"/>
</dbReference>
<accession>Q057Y9</accession>
<dbReference type="PANTHER" id="PTHR10947:SF0">
    <property type="entry name" value="PHENYLALANINE--TRNA LIGASE BETA SUBUNIT"/>
    <property type="match status" value="1"/>
</dbReference>
<dbReference type="Gene3D" id="3.50.40.10">
    <property type="entry name" value="Phenylalanyl-trna Synthetase, Chain B, domain 3"/>
    <property type="match status" value="1"/>
</dbReference>
<dbReference type="SMART" id="SM00896">
    <property type="entry name" value="FDX-ACB"/>
    <property type="match status" value="1"/>
</dbReference>
<dbReference type="CDD" id="cd00769">
    <property type="entry name" value="PheRS_beta_core"/>
    <property type="match status" value="1"/>
</dbReference>
<dbReference type="InterPro" id="IPR045864">
    <property type="entry name" value="aa-tRNA-synth_II/BPL/LPL"/>
</dbReference>
<keyword evidence="7 11" id="KW-0460">Magnesium</keyword>
<dbReference type="AlphaFoldDB" id="Q057Y9"/>
<comment type="caution">
    <text evidence="11">Lacks conserved residue(s) required for the propagation of feature annotation.</text>
</comment>
<comment type="similarity">
    <text evidence="1 11">Belongs to the phenylalanyl-tRNA synthetase beta subunit family. Type 1 subfamily.</text>
</comment>
<gene>
    <name evidence="11 14" type="primary">pheT</name>
    <name evidence="14" type="ordered locus">BCc_083</name>
</gene>
<dbReference type="SUPFAM" id="SSF54991">
    <property type="entry name" value="Anticodon-binding domain of PheRS"/>
    <property type="match status" value="1"/>
</dbReference>
<keyword evidence="5 11" id="KW-0547">Nucleotide-binding</keyword>
<dbReference type="InterPro" id="IPR012340">
    <property type="entry name" value="NA-bd_OB-fold"/>
</dbReference>
<dbReference type="GO" id="GO:0006432">
    <property type="term" value="P:phenylalanyl-tRNA aminoacylation"/>
    <property type="evidence" value="ECO:0007669"/>
    <property type="project" value="UniProtKB-UniRule"/>
</dbReference>
<dbReference type="Pfam" id="PF03483">
    <property type="entry name" value="B3_4"/>
    <property type="match status" value="1"/>
</dbReference>
<sequence length="796" mass="94233">MKFGEEWLREWINPSISVPDLCEQLTNFGCEVEYFKKKYKTISSVVIGQIISKEKYFLNKKFLIYNILINKNKKIYVVYFKKKYLSIGNKIPIILGKNCIKKNIKNLSLNNINNNFCHHFGSYHLLDIQKNNHKIIVLSKYVTVGLNFNDFFYKNDYLMKFFVPFNRIDLRSLWGLSREIAILNKLKIPKLIRIDNIQNKKKKQINCNINIENIPIQYFFCELYKINLDSILPFKMQIRLLQSNLLTDNIIENIINYIFIETGYWFHVFDLDHISKNLYIKSIKKKTYIFDTNKKKFFLRKGTIILTDLKNILSFEDMEYSCYSRISSTTKNLFLGSICFCPNFIQKRNLLIPFFSRKIEYSKYNFYPKIQKNIFKYIQKLILNICGGRSSNIKKYNLIKNFIITNKIFFTIRKLNKISGIIFLKKDIITILKSCYFSYIENNDSFYVTPPYWRLDIQIEEDVISEIIRMYGYEKIKSCPPQEHINSNISNKKSEEMSLSRIKFFLIDQGYNEIISYSFVNLKMQRSFISKNHFIKIQNPISNDMSIMRTSLWIGLLQCISYHQNRQYESIRVFEFGLCFYLKNKNKFSIIQDEYLSAAISGFSNRREWYYRKRKFDFYDLKGDVESILNILGKFDNIEFVSEKFLGLCLGKSAGIYLHGELIGFLDSSLHRLFNLKNSVILFEIKWKKICSHQIKKIKSISTLPISKRDISIIISDKIIVKDIIDLCNKNIYIKNSEIYVYDIYTGSNVPSGKKSISICFLFNSLQSMLKESDININILQCISALKDKFGAILRE</sequence>